<dbReference type="AlphaFoldDB" id="A0A2M9UX72"/>
<dbReference type="Proteomes" id="UP001058403">
    <property type="component" value="Chromosome"/>
</dbReference>
<dbReference type="EMBL" id="VWEQ01000001">
    <property type="protein sequence ID" value="KAA4756482.1"/>
    <property type="molecule type" value="Genomic_DNA"/>
</dbReference>
<name>A0A2M9UX72_BACFG</name>
<gene>
    <name evidence="2" type="ORF">F3B44_01675</name>
    <name evidence="3" type="ORF">NXW39_21380</name>
</gene>
<dbReference type="RefSeq" id="WP_032534670.1">
    <property type="nucleotide sequence ID" value="NZ_CAXSVT010000002.1"/>
</dbReference>
<sequence>MKRILFLAFGLVIALSVNAQVKVVSPHPDIKVKFLRCIESGGTAVIEFTVNNLSNQDKEFNLSSCCGYSTSYDDEGNLYEDANIQISDRIGPAISIVFPSNIPVKCKLHIEKISQYATEFSKATLGLLLRGEYKSIEFFNIPIVRD</sequence>
<proteinExistence type="predicted"/>
<evidence type="ECO:0000313" key="3">
    <source>
        <dbReference type="EMBL" id="UVO89855.1"/>
    </source>
</evidence>
<reference evidence="2 4" key="1">
    <citation type="journal article" date="2019" name="Nat. Med.">
        <title>A library of human gut bacterial isolates paired with longitudinal multiomics data enables mechanistic microbiome research.</title>
        <authorList>
            <person name="Poyet M."/>
            <person name="Groussin M."/>
            <person name="Gibbons S.M."/>
            <person name="Avila-Pacheco J."/>
            <person name="Jiang X."/>
            <person name="Kearney S.M."/>
            <person name="Perrotta A.R."/>
            <person name="Berdy B."/>
            <person name="Zhao S."/>
            <person name="Lieberman T.D."/>
            <person name="Swanson P.K."/>
            <person name="Smith M."/>
            <person name="Roesemann S."/>
            <person name="Alexander J.E."/>
            <person name="Rich S.A."/>
            <person name="Livny J."/>
            <person name="Vlamakis H."/>
            <person name="Clish C."/>
            <person name="Bullock K."/>
            <person name="Deik A."/>
            <person name="Scott J."/>
            <person name="Pierce K.A."/>
            <person name="Xavier R.J."/>
            <person name="Alm E.J."/>
        </authorList>
    </citation>
    <scope>NUCLEOTIDE SEQUENCE [LARGE SCALE GENOMIC DNA]</scope>
    <source>
        <strain evidence="2 4">BIOML-A106</strain>
    </source>
</reference>
<accession>A0A2M9UX72</accession>
<protein>
    <recommendedName>
        <fullName evidence="5">DUF1573 domain-containing protein</fullName>
    </recommendedName>
</protein>
<feature type="signal peptide" evidence="1">
    <location>
        <begin position="1"/>
        <end position="19"/>
    </location>
</feature>
<evidence type="ECO:0000256" key="1">
    <source>
        <dbReference type="SAM" id="SignalP"/>
    </source>
</evidence>
<feature type="chain" id="PRO_5040582434" description="DUF1573 domain-containing protein" evidence="1">
    <location>
        <begin position="20"/>
        <end position="146"/>
    </location>
</feature>
<evidence type="ECO:0000313" key="4">
    <source>
        <dbReference type="Proteomes" id="UP000479773"/>
    </source>
</evidence>
<organism evidence="2 4">
    <name type="scientific">Bacteroides fragilis</name>
    <dbReference type="NCBI Taxonomy" id="817"/>
    <lineage>
        <taxon>Bacteria</taxon>
        <taxon>Pseudomonadati</taxon>
        <taxon>Bacteroidota</taxon>
        <taxon>Bacteroidia</taxon>
        <taxon>Bacteroidales</taxon>
        <taxon>Bacteroidaceae</taxon>
        <taxon>Bacteroides</taxon>
    </lineage>
</organism>
<dbReference type="Proteomes" id="UP000479773">
    <property type="component" value="Unassembled WGS sequence"/>
</dbReference>
<dbReference type="EMBL" id="CP103070">
    <property type="protein sequence ID" value="UVO89855.1"/>
    <property type="molecule type" value="Genomic_DNA"/>
</dbReference>
<evidence type="ECO:0000313" key="2">
    <source>
        <dbReference type="EMBL" id="KAA4756482.1"/>
    </source>
</evidence>
<reference evidence="3" key="2">
    <citation type="submission" date="2022-08" db="EMBL/GenBank/DDBJ databases">
        <title>Genome Sequencing of Bacteroides fragilis Group Isolates with Nanopore Technology.</title>
        <authorList>
            <person name="Tisza M.J."/>
            <person name="Smith D."/>
            <person name="Dekker J.P."/>
        </authorList>
    </citation>
    <scope>NUCLEOTIDE SEQUENCE</scope>
    <source>
        <strain evidence="3">BFG-49</strain>
    </source>
</reference>
<evidence type="ECO:0008006" key="5">
    <source>
        <dbReference type="Google" id="ProtNLM"/>
    </source>
</evidence>
<keyword evidence="1" id="KW-0732">Signal</keyword>